<dbReference type="AlphaFoldDB" id="A0A2S5B6C4"/>
<sequence>MSSRGSPIPKELEDGPANPFLPFVPPLAALRTRIARRRPTLPHTTASAPTHFPSIPFGEIGRENDDDFDVMSVLSGGVSDLDVDAESAAFQPRVRNLQTRRPIVRRRMTADVAAAGTREVGDPRVQTAKRSEGTSQDASEQTRSDAPLPAKGTAVASPPEEADEPRELVVRVSQTQQWDPSVDDGQVSGPPL</sequence>
<keyword evidence="3" id="KW-1185">Reference proteome</keyword>
<dbReference type="OrthoDB" id="2529676at2759"/>
<accession>A0A2S5B6C4</accession>
<evidence type="ECO:0000256" key="1">
    <source>
        <dbReference type="SAM" id="MobiDB-lite"/>
    </source>
</evidence>
<organism evidence="2 3">
    <name type="scientific">Rhodotorula taiwanensis</name>
    <dbReference type="NCBI Taxonomy" id="741276"/>
    <lineage>
        <taxon>Eukaryota</taxon>
        <taxon>Fungi</taxon>
        <taxon>Dikarya</taxon>
        <taxon>Basidiomycota</taxon>
        <taxon>Pucciniomycotina</taxon>
        <taxon>Microbotryomycetes</taxon>
        <taxon>Sporidiobolales</taxon>
        <taxon>Sporidiobolaceae</taxon>
        <taxon>Rhodotorula</taxon>
    </lineage>
</organism>
<dbReference type="Proteomes" id="UP000237144">
    <property type="component" value="Unassembled WGS sequence"/>
</dbReference>
<protein>
    <submittedName>
        <fullName evidence="2">Uncharacterized protein</fullName>
    </submittedName>
</protein>
<feature type="region of interest" description="Disordered" evidence="1">
    <location>
        <begin position="1"/>
        <end position="20"/>
    </location>
</feature>
<evidence type="ECO:0000313" key="3">
    <source>
        <dbReference type="Proteomes" id="UP000237144"/>
    </source>
</evidence>
<dbReference type="EMBL" id="PJQD01000050">
    <property type="protein sequence ID" value="POY72319.1"/>
    <property type="molecule type" value="Genomic_DNA"/>
</dbReference>
<evidence type="ECO:0000313" key="2">
    <source>
        <dbReference type="EMBL" id="POY72319.1"/>
    </source>
</evidence>
<feature type="region of interest" description="Disordered" evidence="1">
    <location>
        <begin position="112"/>
        <end position="192"/>
    </location>
</feature>
<comment type="caution">
    <text evidence="2">The sequence shown here is derived from an EMBL/GenBank/DDBJ whole genome shotgun (WGS) entry which is preliminary data.</text>
</comment>
<gene>
    <name evidence="2" type="ORF">BMF94_4621</name>
</gene>
<reference evidence="2 3" key="1">
    <citation type="journal article" date="2018" name="Front. Microbiol.">
        <title>Prospects for Fungal Bioremediation of Acidic Radioactive Waste Sites: Characterization and Genome Sequence of Rhodotorula taiwanensis MD1149.</title>
        <authorList>
            <person name="Tkavc R."/>
            <person name="Matrosova V.Y."/>
            <person name="Grichenko O.E."/>
            <person name="Gostincar C."/>
            <person name="Volpe R.P."/>
            <person name="Klimenkova P."/>
            <person name="Gaidamakova E.K."/>
            <person name="Zhou C.E."/>
            <person name="Stewart B.J."/>
            <person name="Lyman M.G."/>
            <person name="Malfatti S.A."/>
            <person name="Rubinfeld B."/>
            <person name="Courtot M."/>
            <person name="Singh J."/>
            <person name="Dalgard C.L."/>
            <person name="Hamilton T."/>
            <person name="Frey K.G."/>
            <person name="Gunde-Cimerman N."/>
            <person name="Dugan L."/>
            <person name="Daly M.J."/>
        </authorList>
    </citation>
    <scope>NUCLEOTIDE SEQUENCE [LARGE SCALE GENOMIC DNA]</scope>
    <source>
        <strain evidence="2 3">MD1149</strain>
    </source>
</reference>
<feature type="region of interest" description="Disordered" evidence="1">
    <location>
        <begin position="38"/>
        <end position="60"/>
    </location>
</feature>
<name>A0A2S5B6C4_9BASI</name>
<proteinExistence type="predicted"/>